<dbReference type="EMBL" id="SDIK01000096">
    <property type="protein sequence ID" value="TXJ58345.1"/>
    <property type="molecule type" value="Genomic_DNA"/>
</dbReference>
<accession>A0A5C8G8R6</accession>
<comment type="caution">
    <text evidence="1">The sequence shown here is derived from an EMBL/GenBank/DDBJ whole genome shotgun (WGS) entry which is preliminary data.</text>
</comment>
<sequence>MFLLMSSAFVRTNVLSTCKAKLPDKFVTSLTNLINYSLQNDMNNSNIQQEKQRFMNGLWPQKTIELSELQHVGENVFALNGIELPADDKFTSSYDQTLGINSSQRVMVKEASGETGLTNYRNYINVASNLQKPKSVVIIASPENHQLAEIVPIVDEYISPTVFFDFAEMMADETGYQISDVRFNNAGKPRITVVYTNPNGRTHRFGPGEDFMMDGFYLTWTPSNVELGHYYERLVCSNGQTVKEERKDNTVYKLSANEIHSIIGRVKNKSFFAICVEQFGKLLKRASSSRISLAEMKRAQKILIAENVNAEKAEHLIPYAEVCSSYQNAGLYDAKKEHLMKGEGTIWDTYNVLTQFASHTTIWKPNDHRRIAIMNGAVGLLKREPDIVNYLDIY</sequence>
<dbReference type="InterPro" id="IPR026325">
    <property type="entry name" value="DUF932"/>
</dbReference>
<gene>
    <name evidence="1" type="ORF">ETF27_10560</name>
</gene>
<organism evidence="1 2">
    <name type="scientific">Prevotella brunnea</name>
    <dbReference type="NCBI Taxonomy" id="2508867"/>
    <lineage>
        <taxon>Bacteria</taxon>
        <taxon>Pseudomonadati</taxon>
        <taxon>Bacteroidota</taxon>
        <taxon>Bacteroidia</taxon>
        <taxon>Bacteroidales</taxon>
        <taxon>Prevotellaceae</taxon>
        <taxon>Prevotella</taxon>
    </lineage>
</organism>
<dbReference type="AlphaFoldDB" id="A0A5C8G8R6"/>
<keyword evidence="2" id="KW-1185">Reference proteome</keyword>
<protein>
    <submittedName>
        <fullName evidence="1">DUF945 domain-containing protein</fullName>
    </submittedName>
</protein>
<dbReference type="Proteomes" id="UP000321612">
    <property type="component" value="Unassembled WGS sequence"/>
</dbReference>
<proteinExistence type="predicted"/>
<evidence type="ECO:0000313" key="1">
    <source>
        <dbReference type="EMBL" id="TXJ58345.1"/>
    </source>
</evidence>
<name>A0A5C8G8R6_9BACT</name>
<evidence type="ECO:0000313" key="2">
    <source>
        <dbReference type="Proteomes" id="UP000321612"/>
    </source>
</evidence>
<reference evidence="2" key="1">
    <citation type="submission" date="2019-05" db="EMBL/GenBank/DDBJ databases">
        <title>Prevotella brunnea sp. nov., isolated from a wound of a patient.</title>
        <authorList>
            <person name="Buhl M."/>
        </authorList>
    </citation>
    <scope>NUCLEOTIDE SEQUENCE [LARGE SCALE GENOMIC DNA]</scope>
    <source>
        <strain evidence="2">A2672</strain>
    </source>
</reference>
<dbReference type="Pfam" id="PF06067">
    <property type="entry name" value="DUF932"/>
    <property type="match status" value="1"/>
</dbReference>